<dbReference type="EMBL" id="BEXD01004398">
    <property type="protein sequence ID" value="GBC10588.1"/>
    <property type="molecule type" value="Genomic_DNA"/>
</dbReference>
<reference evidence="1 2" key="1">
    <citation type="submission" date="2017-11" db="EMBL/GenBank/DDBJ databases">
        <title>The genome of Rhizophagus clarus HR1 reveals common genetic basis of auxotrophy among arbuscular mycorrhizal fungi.</title>
        <authorList>
            <person name="Kobayashi Y."/>
        </authorList>
    </citation>
    <scope>NUCLEOTIDE SEQUENCE [LARGE SCALE GENOMIC DNA]</scope>
    <source>
        <strain evidence="1 2">HR1</strain>
    </source>
</reference>
<name>A0A2Z6S5F1_9GLOM</name>
<evidence type="ECO:0000313" key="2">
    <source>
        <dbReference type="Proteomes" id="UP000247702"/>
    </source>
</evidence>
<comment type="caution">
    <text evidence="1">The sequence shown here is derived from an EMBL/GenBank/DDBJ whole genome shotgun (WGS) entry which is preliminary data.</text>
</comment>
<protein>
    <submittedName>
        <fullName evidence="1">Uncharacterized protein</fullName>
    </submittedName>
</protein>
<keyword evidence="2" id="KW-1185">Reference proteome</keyword>
<gene>
    <name evidence="1" type="ORF">RclHR1_09750005</name>
</gene>
<organism evidence="1 2">
    <name type="scientific">Rhizophagus clarus</name>
    <dbReference type="NCBI Taxonomy" id="94130"/>
    <lineage>
        <taxon>Eukaryota</taxon>
        <taxon>Fungi</taxon>
        <taxon>Fungi incertae sedis</taxon>
        <taxon>Mucoromycota</taxon>
        <taxon>Glomeromycotina</taxon>
        <taxon>Glomeromycetes</taxon>
        <taxon>Glomerales</taxon>
        <taxon>Glomeraceae</taxon>
        <taxon>Rhizophagus</taxon>
    </lineage>
</organism>
<proteinExistence type="predicted"/>
<accession>A0A2Z6S5F1</accession>
<dbReference type="Proteomes" id="UP000247702">
    <property type="component" value="Unassembled WGS sequence"/>
</dbReference>
<dbReference type="AlphaFoldDB" id="A0A2Z6S5F1"/>
<sequence length="382" mass="43992">MFIACGCTNVTPFEEKESNIVFWSRATDPNKSVDFWKSSKCALDNNKRGIDGKIRILSIIAGNFRYDDHREKLQVSPNTINSARKYVRINGPGAIAIVKLKQKIHRMSEIKEREFELFFQDKNIKQDAWFTASSFEAVFGSIEKKPQWICVISDNGPHYHNSELMSIVAHWYDWYQIQVRSWLFLEPGEAKTTIDFHHASISHAIKRYVRIGYDIKRGQNIVKVGKNLAGTYFANIEPNRNENNENSGQISNNTKKKKKPKAYYFIFNDNVIDITDQPNNQSNTETNLPNINRDPNWQHPIANSIDEDFQLLKGWALKQNQIFGGKGSGKRMTKKIKSLLELFFLNEEIEEQDVPKVSTIQGWISRHAAALKYQATEAALTK</sequence>
<evidence type="ECO:0000313" key="1">
    <source>
        <dbReference type="EMBL" id="GBC10588.1"/>
    </source>
</evidence>